<dbReference type="EMBL" id="BRXU01000004">
    <property type="protein sequence ID" value="GLC51524.1"/>
    <property type="molecule type" value="Genomic_DNA"/>
</dbReference>
<feature type="region of interest" description="Disordered" evidence="1">
    <location>
        <begin position="55"/>
        <end position="253"/>
    </location>
</feature>
<reference evidence="2 3" key="1">
    <citation type="journal article" date="2023" name="Commun. Biol.">
        <title>Reorganization of the ancestral sex-determining regions during the evolution of trioecy in Pleodorina starrii.</title>
        <authorList>
            <person name="Takahashi K."/>
            <person name="Suzuki S."/>
            <person name="Kawai-Toyooka H."/>
            <person name="Yamamoto K."/>
            <person name="Hamaji T."/>
            <person name="Ootsuki R."/>
            <person name="Yamaguchi H."/>
            <person name="Kawachi M."/>
            <person name="Higashiyama T."/>
            <person name="Nozaki H."/>
        </authorList>
    </citation>
    <scope>NUCLEOTIDE SEQUENCE [LARGE SCALE GENOMIC DNA]</scope>
    <source>
        <strain evidence="2 3">NIES-4479</strain>
    </source>
</reference>
<keyword evidence="3" id="KW-1185">Reference proteome</keyword>
<feature type="compositionally biased region" description="Low complexity" evidence="1">
    <location>
        <begin position="128"/>
        <end position="140"/>
    </location>
</feature>
<feature type="compositionally biased region" description="Pro residues" evidence="1">
    <location>
        <begin position="141"/>
        <end position="158"/>
    </location>
</feature>
<organism evidence="2 3">
    <name type="scientific">Pleodorina starrii</name>
    <dbReference type="NCBI Taxonomy" id="330485"/>
    <lineage>
        <taxon>Eukaryota</taxon>
        <taxon>Viridiplantae</taxon>
        <taxon>Chlorophyta</taxon>
        <taxon>core chlorophytes</taxon>
        <taxon>Chlorophyceae</taxon>
        <taxon>CS clade</taxon>
        <taxon>Chlamydomonadales</taxon>
        <taxon>Volvocaceae</taxon>
        <taxon>Pleodorina</taxon>
    </lineage>
</organism>
<evidence type="ECO:0000313" key="2">
    <source>
        <dbReference type="EMBL" id="GLC51524.1"/>
    </source>
</evidence>
<name>A0A9W6F0B5_9CHLO</name>
<evidence type="ECO:0000256" key="1">
    <source>
        <dbReference type="SAM" id="MobiDB-lite"/>
    </source>
</evidence>
<protein>
    <submittedName>
        <fullName evidence="2">Uncharacterized protein</fullName>
    </submittedName>
</protein>
<dbReference type="Proteomes" id="UP001165080">
    <property type="component" value="Unassembled WGS sequence"/>
</dbReference>
<sequence>MATRASLARNTAPKEVYEGRVHKWERRWLVHKKGTVKTEVMLELLRWIVTDEQCPEITGPRHPHIKPLKRPVIRQPSKKSAEQAGEQDAAQGNEQGVGPSAGPAAAAPPDQQTATPAEQPGELPTEQATAAAPVDQAPAPSEEPPPPAQELEPQPEPEPQQQADLAVEDAAGGSGGAVQAQQELHGAGPVGDDPRAGADSAGDLPAGTSTAEVQETAEGGTAGAAAVDDGQAPSEAQPAMAPDVEMADTDAPS</sequence>
<dbReference type="AlphaFoldDB" id="A0A9W6F0B5"/>
<evidence type="ECO:0000313" key="3">
    <source>
        <dbReference type="Proteomes" id="UP001165080"/>
    </source>
</evidence>
<feature type="compositionally biased region" description="Low complexity" evidence="1">
    <location>
        <begin position="82"/>
        <end position="120"/>
    </location>
</feature>
<comment type="caution">
    <text evidence="2">The sequence shown here is derived from an EMBL/GenBank/DDBJ whole genome shotgun (WGS) entry which is preliminary data.</text>
</comment>
<proteinExistence type="predicted"/>
<feature type="compositionally biased region" description="Basic residues" evidence="1">
    <location>
        <begin position="61"/>
        <end position="72"/>
    </location>
</feature>
<accession>A0A9W6F0B5</accession>
<gene>
    <name evidence="2" type="primary">PLEST001490</name>
    <name evidence="2" type="ORF">PLESTB_000511800</name>
</gene>
<dbReference type="OrthoDB" id="548039at2759"/>
<feature type="compositionally biased region" description="Low complexity" evidence="1">
    <location>
        <begin position="210"/>
        <end position="232"/>
    </location>
</feature>